<name>A0ABD6ACY6_9EURY</name>
<dbReference type="GeneID" id="79317366"/>
<organism evidence="2 3">
    <name type="scientific">Halomarina halobia</name>
    <dbReference type="NCBI Taxonomy" id="3033386"/>
    <lineage>
        <taxon>Archaea</taxon>
        <taxon>Methanobacteriati</taxon>
        <taxon>Methanobacteriota</taxon>
        <taxon>Stenosarchaea group</taxon>
        <taxon>Halobacteria</taxon>
        <taxon>Halobacteriales</taxon>
        <taxon>Natronomonadaceae</taxon>
        <taxon>Halomarina</taxon>
    </lineage>
</organism>
<proteinExistence type="predicted"/>
<dbReference type="Proteomes" id="UP001596547">
    <property type="component" value="Unassembled WGS sequence"/>
</dbReference>
<keyword evidence="3" id="KW-1185">Reference proteome</keyword>
<keyword evidence="2" id="KW-0328">Glycosyltransferase</keyword>
<accession>A0ABD6ACY6</accession>
<dbReference type="GO" id="GO:0016757">
    <property type="term" value="F:glycosyltransferase activity"/>
    <property type="evidence" value="ECO:0007669"/>
    <property type="project" value="UniProtKB-KW"/>
</dbReference>
<evidence type="ECO:0000259" key="1">
    <source>
        <dbReference type="Pfam" id="PF00534"/>
    </source>
</evidence>
<dbReference type="EC" id="2.4.-.-" evidence="2"/>
<sequence length="379" mass="42311">MAQVAVAHVDLGAKGGGEAVCMNVLEALRSEHDVTLLTLTDPDFDELNAYYRTDVGDIAVRRPRRSKRLLDALEGAAGVTLYNLRNALLNRFVARHAAAFDATVGTDNELSVPGPLVQYVHTPRFARLVVSKRVGEDSFVDHAYDRLSYRIGGYDAKTIRGSHLLTNSSWMADVVQDAYDARPEVVHPPVDTRGFEPRPWEEREEGFVTIGRLARYKNLEDVIAIVDGVRERGHDVHLHLVGPAYDEAYRERLASLAAERPHVSIEGELPRERLVELVCAHRYGLHAKRHEHFGLAVAELVAGGALPFVPANGGQRDIVDGRDHLTYDTVEGAIETIDRVLSSPELRTDLRPDPKSVERRFGRERFQREVREVLGDALQ</sequence>
<feature type="domain" description="Glycosyl transferase family 1" evidence="1">
    <location>
        <begin position="198"/>
        <end position="351"/>
    </location>
</feature>
<evidence type="ECO:0000313" key="3">
    <source>
        <dbReference type="Proteomes" id="UP001596547"/>
    </source>
</evidence>
<dbReference type="RefSeq" id="WP_276306703.1">
    <property type="nucleotide sequence ID" value="NZ_CP119993.1"/>
</dbReference>
<keyword evidence="2" id="KW-0808">Transferase</keyword>
<dbReference type="SUPFAM" id="SSF53756">
    <property type="entry name" value="UDP-Glycosyltransferase/glycogen phosphorylase"/>
    <property type="match status" value="1"/>
</dbReference>
<dbReference type="PANTHER" id="PTHR45919:SF1">
    <property type="entry name" value="GDP-MAN:MAN(3)GLCNAC(2)-PP-DOL ALPHA-1,2-MANNOSYLTRANSFERASE"/>
    <property type="match status" value="1"/>
</dbReference>
<dbReference type="CDD" id="cd03801">
    <property type="entry name" value="GT4_PimA-like"/>
    <property type="match status" value="1"/>
</dbReference>
<dbReference type="PANTHER" id="PTHR45919">
    <property type="entry name" value="GDP-MAN:MAN(3)GLCNAC(2)-PP-DOL ALPHA-1,2-MANNOSYLTRANSFERASE"/>
    <property type="match status" value="1"/>
</dbReference>
<dbReference type="InterPro" id="IPR038013">
    <property type="entry name" value="ALG11"/>
</dbReference>
<evidence type="ECO:0000313" key="2">
    <source>
        <dbReference type="EMBL" id="MFC7318454.1"/>
    </source>
</evidence>
<dbReference type="InterPro" id="IPR001296">
    <property type="entry name" value="Glyco_trans_1"/>
</dbReference>
<gene>
    <name evidence="2" type="ORF">ACFQPE_16870</name>
</gene>
<reference evidence="2 3" key="1">
    <citation type="journal article" date="2019" name="Int. J. Syst. Evol. Microbiol.">
        <title>The Global Catalogue of Microorganisms (GCM) 10K type strain sequencing project: providing services to taxonomists for standard genome sequencing and annotation.</title>
        <authorList>
            <consortium name="The Broad Institute Genomics Platform"/>
            <consortium name="The Broad Institute Genome Sequencing Center for Infectious Disease"/>
            <person name="Wu L."/>
            <person name="Ma J."/>
        </authorList>
    </citation>
    <scope>NUCLEOTIDE SEQUENCE [LARGE SCALE GENOMIC DNA]</scope>
    <source>
        <strain evidence="2 3">PSR21</strain>
    </source>
</reference>
<comment type="caution">
    <text evidence="2">The sequence shown here is derived from an EMBL/GenBank/DDBJ whole genome shotgun (WGS) entry which is preliminary data.</text>
</comment>
<dbReference type="AlphaFoldDB" id="A0ABD6ACY6"/>
<dbReference type="EMBL" id="JBHTBF010000003">
    <property type="protein sequence ID" value="MFC7318454.1"/>
    <property type="molecule type" value="Genomic_DNA"/>
</dbReference>
<protein>
    <submittedName>
        <fullName evidence="2">Glycosyltransferase family 4 protein</fullName>
        <ecNumber evidence="2">2.4.-.-</ecNumber>
    </submittedName>
</protein>
<dbReference type="Pfam" id="PF00534">
    <property type="entry name" value="Glycos_transf_1"/>
    <property type="match status" value="1"/>
</dbReference>
<dbReference type="Gene3D" id="3.40.50.2000">
    <property type="entry name" value="Glycogen Phosphorylase B"/>
    <property type="match status" value="2"/>
</dbReference>